<dbReference type="RefSeq" id="WP_133194523.1">
    <property type="nucleotide sequence ID" value="NZ_JBHUCW010000006.1"/>
</dbReference>
<proteinExistence type="predicted"/>
<sequence>MTGTAHTWTLSKTEAVKGCHLLQIAIADAGFLTLNQGDAANFCRRKARTAVHRALQATRGVHPVIVTDSIAPHAKKAGNVSLQIGWGGVFASLKRRCPVHRPGIVEIARQGDEQRRYPTFT</sequence>
<dbReference type="Proteomes" id="UP000295722">
    <property type="component" value="Unassembled WGS sequence"/>
</dbReference>
<dbReference type="AlphaFoldDB" id="A0A4R5MCK4"/>
<accession>A0A4R5MCK4</accession>
<reference evidence="1 2" key="1">
    <citation type="submission" date="2019-03" db="EMBL/GenBank/DDBJ databases">
        <title>Paraburkholderia sp. 4M-K11, isolated from subtropical forest soil.</title>
        <authorList>
            <person name="Gao Z.-H."/>
            <person name="Qiu L.-H."/>
        </authorList>
    </citation>
    <scope>NUCLEOTIDE SEQUENCE [LARGE SCALE GENOMIC DNA]</scope>
    <source>
        <strain evidence="1 2">4M-K11</strain>
    </source>
</reference>
<protein>
    <submittedName>
        <fullName evidence="1">Uncharacterized protein</fullName>
    </submittedName>
</protein>
<organism evidence="1 2">
    <name type="scientific">Paraburkholderia silviterrae</name>
    <dbReference type="NCBI Taxonomy" id="2528715"/>
    <lineage>
        <taxon>Bacteria</taxon>
        <taxon>Pseudomonadati</taxon>
        <taxon>Pseudomonadota</taxon>
        <taxon>Betaproteobacteria</taxon>
        <taxon>Burkholderiales</taxon>
        <taxon>Burkholderiaceae</taxon>
        <taxon>Paraburkholderia</taxon>
    </lineage>
</organism>
<keyword evidence="2" id="KW-1185">Reference proteome</keyword>
<dbReference type="EMBL" id="SMRP01000003">
    <property type="protein sequence ID" value="TDG24686.1"/>
    <property type="molecule type" value="Genomic_DNA"/>
</dbReference>
<evidence type="ECO:0000313" key="1">
    <source>
        <dbReference type="EMBL" id="TDG24686.1"/>
    </source>
</evidence>
<comment type="caution">
    <text evidence="1">The sequence shown here is derived from an EMBL/GenBank/DDBJ whole genome shotgun (WGS) entry which is preliminary data.</text>
</comment>
<dbReference type="OrthoDB" id="9101175at2"/>
<gene>
    <name evidence="1" type="ORF">EYW47_09050</name>
</gene>
<name>A0A4R5MCK4_9BURK</name>
<evidence type="ECO:0000313" key="2">
    <source>
        <dbReference type="Proteomes" id="UP000295722"/>
    </source>
</evidence>